<dbReference type="Proteomes" id="UP000092508">
    <property type="component" value="Unassembled WGS sequence"/>
</dbReference>
<dbReference type="Pfam" id="PF00149">
    <property type="entry name" value="Metallophos"/>
    <property type="match status" value="1"/>
</dbReference>
<feature type="domain" description="Calcineurin-like phosphoesterase" evidence="1">
    <location>
        <begin position="5"/>
        <end position="225"/>
    </location>
</feature>
<dbReference type="PANTHER" id="PTHR37844">
    <property type="entry name" value="SER/THR PROTEIN PHOSPHATASE SUPERFAMILY (AFU_ORTHOLOGUE AFUA_1G14840)"/>
    <property type="match status" value="1"/>
</dbReference>
<name>A0A1B8QBS4_9GAMM</name>
<accession>A0A1B8QBS4</accession>
<protein>
    <submittedName>
        <fullName evidence="2">Metallophosphoesterase</fullName>
    </submittedName>
</protein>
<dbReference type="PANTHER" id="PTHR37844:SF2">
    <property type="entry name" value="SER_THR PROTEIN PHOSPHATASE SUPERFAMILY (AFU_ORTHOLOGUE AFUA_1G14840)"/>
    <property type="match status" value="1"/>
</dbReference>
<gene>
    <name evidence="2" type="ORF">A9308_07175</name>
</gene>
<dbReference type="AlphaFoldDB" id="A0A1B8QBS4"/>
<dbReference type="GO" id="GO:0016787">
    <property type="term" value="F:hydrolase activity"/>
    <property type="evidence" value="ECO:0007669"/>
    <property type="project" value="InterPro"/>
</dbReference>
<dbReference type="Gene3D" id="3.60.21.10">
    <property type="match status" value="1"/>
</dbReference>
<sequence>MAAVRFLVLSDLHIDSYARRGLPVGQIPDVNCDAIIVAGDTANNIVGVEWLIAQAERLQKPLFVIAGNHDYFGADIAEQDAIMRKLTAGTRVTFLQCDAVDVAGVRLLGTTLWTDYTYNAQPDTLAKAAQTMRDYREITAYGRPFMPADSVALHLQQRAWLKAALQKAAADGMPSVAITHHSVSPCSVSEQYKDFASNAGFVTDLSDWMTADFAPKLWIHGHTHEAFDYQQGHTRVVVNPRGYPKEVSSTGLLFDWAKIVSVVV</sequence>
<dbReference type="InterPro" id="IPR029052">
    <property type="entry name" value="Metallo-depent_PP-like"/>
</dbReference>
<dbReference type="RefSeq" id="WP_067236933.1">
    <property type="nucleotide sequence ID" value="NZ_LZMZ01000020.1"/>
</dbReference>
<comment type="caution">
    <text evidence="2">The sequence shown here is derived from an EMBL/GenBank/DDBJ whole genome shotgun (WGS) entry which is preliminary data.</text>
</comment>
<dbReference type="STRING" id="34059.A9308_07175"/>
<evidence type="ECO:0000313" key="3">
    <source>
        <dbReference type="Proteomes" id="UP000092508"/>
    </source>
</evidence>
<evidence type="ECO:0000313" key="2">
    <source>
        <dbReference type="EMBL" id="OBX78189.1"/>
    </source>
</evidence>
<organism evidence="2 3">
    <name type="scientific">Faucicola atlantae</name>
    <dbReference type="NCBI Taxonomy" id="34059"/>
    <lineage>
        <taxon>Bacteria</taxon>
        <taxon>Pseudomonadati</taxon>
        <taxon>Pseudomonadota</taxon>
        <taxon>Gammaproteobacteria</taxon>
        <taxon>Moraxellales</taxon>
        <taxon>Moraxellaceae</taxon>
        <taxon>Faucicola</taxon>
    </lineage>
</organism>
<reference evidence="2 3" key="1">
    <citation type="submission" date="2016-06" db="EMBL/GenBank/DDBJ databases">
        <title>Draft genome of Moraxella atlantae CCUG 66109.</title>
        <authorList>
            <person name="Salva-Serra F."/>
            <person name="Engstrom-Jakobsson H."/>
            <person name="Thorell K."/>
            <person name="Gonzales-Siles L."/>
            <person name="Karlsson R."/>
            <person name="Boulund F."/>
            <person name="Engstrand L."/>
            <person name="Kristiansson E."/>
            <person name="Moore E."/>
        </authorList>
    </citation>
    <scope>NUCLEOTIDE SEQUENCE [LARGE SCALE GENOMIC DNA]</scope>
    <source>
        <strain evidence="2 3">CCUG 66109</strain>
    </source>
</reference>
<proteinExistence type="predicted"/>
<dbReference type="InterPro" id="IPR004843">
    <property type="entry name" value="Calcineurin-like_PHP"/>
</dbReference>
<dbReference type="EMBL" id="LZMZ01000020">
    <property type="protein sequence ID" value="OBX78189.1"/>
    <property type="molecule type" value="Genomic_DNA"/>
</dbReference>
<dbReference type="OrthoDB" id="356681at2"/>
<evidence type="ECO:0000259" key="1">
    <source>
        <dbReference type="Pfam" id="PF00149"/>
    </source>
</evidence>
<dbReference type="SUPFAM" id="SSF56300">
    <property type="entry name" value="Metallo-dependent phosphatases"/>
    <property type="match status" value="1"/>
</dbReference>